<sequence>MRRYIICICGPSRSNGVKAMYRLCDLLRARGCEAWIYPGGGAKNDGYGYLDFITEEMERNDIVVYPEVVRGNPCRFRRVARYVLYFPGVLGGSRRFRSTEAVFTWDKKYYDADVLYQSGLERDVFLNFHKERDMDCVFVHKGGRWKDAPELAGLTEINMDYPATRKELVELLNRTRVLYSFDAHSVLNEEALLCGVRVKTATEQGWEDYVSCEHFDGEELDGQVERFIAKTQSLPASSAEMCLHGSMLYFRYKIFMYRLLLRFSKKKRYERKIAKYQLKIIRKFIGWDGVA</sequence>
<organism evidence="1 2">
    <name type="scientific">Mailhella massiliensis</name>
    <dbReference type="NCBI Taxonomy" id="1903261"/>
    <lineage>
        <taxon>Bacteria</taxon>
        <taxon>Pseudomonadati</taxon>
        <taxon>Thermodesulfobacteriota</taxon>
        <taxon>Desulfovibrionia</taxon>
        <taxon>Desulfovibrionales</taxon>
        <taxon>Desulfovibrionaceae</taxon>
        <taxon>Mailhella</taxon>
    </lineage>
</organism>
<gene>
    <name evidence="1" type="ORF">K8W16_06705</name>
</gene>
<reference evidence="1" key="1">
    <citation type="journal article" date="2021" name="PeerJ">
        <title>Extensive microbial diversity within the chicken gut microbiome revealed by metagenomics and culture.</title>
        <authorList>
            <person name="Gilroy R."/>
            <person name="Ravi A."/>
            <person name="Getino M."/>
            <person name="Pursley I."/>
            <person name="Horton D.L."/>
            <person name="Alikhan N.F."/>
            <person name="Baker D."/>
            <person name="Gharbi K."/>
            <person name="Hall N."/>
            <person name="Watson M."/>
            <person name="Adriaenssens E.M."/>
            <person name="Foster-Nyarko E."/>
            <person name="Jarju S."/>
            <person name="Secka A."/>
            <person name="Antonio M."/>
            <person name="Oren A."/>
            <person name="Chaudhuri R.R."/>
            <person name="La Ragione R."/>
            <person name="Hildebrand F."/>
            <person name="Pallen M.J."/>
        </authorList>
    </citation>
    <scope>NUCLEOTIDE SEQUENCE</scope>
    <source>
        <strain evidence="1">ChiGjej2B2-19336</strain>
    </source>
</reference>
<name>A0A921AVW1_9BACT</name>
<dbReference type="EMBL" id="DYZA01000133">
    <property type="protein sequence ID" value="HJD97317.1"/>
    <property type="molecule type" value="Genomic_DNA"/>
</dbReference>
<dbReference type="AlphaFoldDB" id="A0A921AVW1"/>
<dbReference type="RefSeq" id="WP_304122320.1">
    <property type="nucleotide sequence ID" value="NZ_DYZA01000133.1"/>
</dbReference>
<protein>
    <submittedName>
        <fullName evidence="1">Uncharacterized protein</fullName>
    </submittedName>
</protein>
<proteinExistence type="predicted"/>
<evidence type="ECO:0000313" key="2">
    <source>
        <dbReference type="Proteomes" id="UP000698963"/>
    </source>
</evidence>
<reference evidence="1" key="2">
    <citation type="submission" date="2021-09" db="EMBL/GenBank/DDBJ databases">
        <authorList>
            <person name="Gilroy R."/>
        </authorList>
    </citation>
    <scope>NUCLEOTIDE SEQUENCE</scope>
    <source>
        <strain evidence="1">ChiGjej2B2-19336</strain>
    </source>
</reference>
<accession>A0A921AVW1</accession>
<dbReference type="Proteomes" id="UP000698963">
    <property type="component" value="Unassembled WGS sequence"/>
</dbReference>
<comment type="caution">
    <text evidence="1">The sequence shown here is derived from an EMBL/GenBank/DDBJ whole genome shotgun (WGS) entry which is preliminary data.</text>
</comment>
<evidence type="ECO:0000313" key="1">
    <source>
        <dbReference type="EMBL" id="HJD97317.1"/>
    </source>
</evidence>